<sequence length="135" mass="15569">MSGPPRKRQRHVPQVAASRRDDIDLLNNLSWYGKEQLGIFHEKVAGTWMTANEHWGTPNSKALWSLWRINSLLGCKPITAGWKSKKLPPFQLAYGLMIDLALPANILNGFRLFCPCDTLEEWVRREQVQVNRDTR</sequence>
<name>A0AAD7A8R1_9AGAR</name>
<proteinExistence type="predicted"/>
<protein>
    <recommendedName>
        <fullName evidence="1">DUF6589 domain-containing protein</fullName>
    </recommendedName>
</protein>
<evidence type="ECO:0000313" key="3">
    <source>
        <dbReference type="Proteomes" id="UP001218218"/>
    </source>
</evidence>
<dbReference type="AlphaFoldDB" id="A0AAD7A8R1"/>
<gene>
    <name evidence="2" type="ORF">DFH08DRAFT_806242</name>
</gene>
<dbReference type="Proteomes" id="UP001218218">
    <property type="component" value="Unassembled WGS sequence"/>
</dbReference>
<organism evidence="2 3">
    <name type="scientific">Mycena albidolilacea</name>
    <dbReference type="NCBI Taxonomy" id="1033008"/>
    <lineage>
        <taxon>Eukaryota</taxon>
        <taxon>Fungi</taxon>
        <taxon>Dikarya</taxon>
        <taxon>Basidiomycota</taxon>
        <taxon>Agaricomycotina</taxon>
        <taxon>Agaricomycetes</taxon>
        <taxon>Agaricomycetidae</taxon>
        <taxon>Agaricales</taxon>
        <taxon>Marasmiineae</taxon>
        <taxon>Mycenaceae</taxon>
        <taxon>Mycena</taxon>
    </lineage>
</organism>
<dbReference type="Pfam" id="PF20231">
    <property type="entry name" value="DUF6589"/>
    <property type="match status" value="1"/>
</dbReference>
<dbReference type="EMBL" id="JARIHO010000013">
    <property type="protein sequence ID" value="KAJ7351523.1"/>
    <property type="molecule type" value="Genomic_DNA"/>
</dbReference>
<reference evidence="2" key="1">
    <citation type="submission" date="2023-03" db="EMBL/GenBank/DDBJ databases">
        <title>Massive genome expansion in bonnet fungi (Mycena s.s.) driven by repeated elements and novel gene families across ecological guilds.</title>
        <authorList>
            <consortium name="Lawrence Berkeley National Laboratory"/>
            <person name="Harder C.B."/>
            <person name="Miyauchi S."/>
            <person name="Viragh M."/>
            <person name="Kuo A."/>
            <person name="Thoen E."/>
            <person name="Andreopoulos B."/>
            <person name="Lu D."/>
            <person name="Skrede I."/>
            <person name="Drula E."/>
            <person name="Henrissat B."/>
            <person name="Morin E."/>
            <person name="Kohler A."/>
            <person name="Barry K."/>
            <person name="LaButti K."/>
            <person name="Morin E."/>
            <person name="Salamov A."/>
            <person name="Lipzen A."/>
            <person name="Mereny Z."/>
            <person name="Hegedus B."/>
            <person name="Baldrian P."/>
            <person name="Stursova M."/>
            <person name="Weitz H."/>
            <person name="Taylor A."/>
            <person name="Grigoriev I.V."/>
            <person name="Nagy L.G."/>
            <person name="Martin F."/>
            <person name="Kauserud H."/>
        </authorList>
    </citation>
    <scope>NUCLEOTIDE SEQUENCE</scope>
    <source>
        <strain evidence="2">CBHHK002</strain>
    </source>
</reference>
<evidence type="ECO:0000313" key="2">
    <source>
        <dbReference type="EMBL" id="KAJ7351523.1"/>
    </source>
</evidence>
<keyword evidence="3" id="KW-1185">Reference proteome</keyword>
<comment type="caution">
    <text evidence="2">The sequence shown here is derived from an EMBL/GenBank/DDBJ whole genome shotgun (WGS) entry which is preliminary data.</text>
</comment>
<feature type="domain" description="DUF6589" evidence="1">
    <location>
        <begin position="14"/>
        <end position="125"/>
    </location>
</feature>
<dbReference type="InterPro" id="IPR046496">
    <property type="entry name" value="DUF6589"/>
</dbReference>
<accession>A0AAD7A8R1</accession>
<evidence type="ECO:0000259" key="1">
    <source>
        <dbReference type="Pfam" id="PF20231"/>
    </source>
</evidence>